<accession>A0A561T614</accession>
<dbReference type="AlphaFoldDB" id="A0A561T614"/>
<keyword evidence="2" id="KW-1003">Cell membrane</keyword>
<evidence type="ECO:0000256" key="2">
    <source>
        <dbReference type="ARBA" id="ARBA00022475"/>
    </source>
</evidence>
<reference evidence="7 8" key="1">
    <citation type="submission" date="2019-06" db="EMBL/GenBank/DDBJ databases">
        <title>Sequencing the genomes of 1000 actinobacteria strains.</title>
        <authorList>
            <person name="Klenk H.-P."/>
        </authorList>
    </citation>
    <scope>NUCLEOTIDE SEQUENCE [LARGE SCALE GENOMIC DNA]</scope>
    <source>
        <strain evidence="7 8">DSM 44826</strain>
    </source>
</reference>
<dbReference type="OrthoDB" id="30633at2"/>
<comment type="caution">
    <text evidence="7">The sequence shown here is derived from an EMBL/GenBank/DDBJ whole genome shotgun (WGS) entry which is preliminary data.</text>
</comment>
<evidence type="ECO:0000313" key="8">
    <source>
        <dbReference type="Proteomes" id="UP000317940"/>
    </source>
</evidence>
<evidence type="ECO:0000256" key="3">
    <source>
        <dbReference type="ARBA" id="ARBA00022692"/>
    </source>
</evidence>
<feature type="transmembrane region" description="Helical" evidence="6">
    <location>
        <begin position="68"/>
        <end position="86"/>
    </location>
</feature>
<feature type="transmembrane region" description="Helical" evidence="6">
    <location>
        <begin position="98"/>
        <end position="120"/>
    </location>
</feature>
<feature type="transmembrane region" description="Helical" evidence="6">
    <location>
        <begin position="398"/>
        <end position="419"/>
    </location>
</feature>
<sequence length="442" mass="46025">MTPPAATSAGPAVARIGGRDQLARSSVYLMSATVSTAGLGFLFWVAAARLYSPSQVGTATSLTNAVSLIAYFSLCGLNSTLVRFPAAPERRDAQINRALLLVFGVGCLLGTGYLLGLPLYAARLLPVRADPVQAVLIVLFCALSAVNLLTDAVFIGARLAQYNTLVDGVIQGLTKLGLPFLLTGLGAFGLVAATGGGYAVAVLASLWFLRRRIGLRPRVLGGGATGLREQLGFSAGSYLSSLLNLVPLLVLPLIVLQRLGTAAAAYYFVAFQIANLANAVSFAVCESMFAEVSADESRLVPVLRRSARLLAVLQLPAAVVLAAGSGLLLRLFGGAYPARAQGLLVVLAVGTVAVALNTLTSFALKLVRRMAPLVWSNVVYAVVTTGLAAAWADRGLVWFGYAWGLGNLASGLVAALALLRTRLPAVHPSPPVPPAPERNPQR</sequence>
<evidence type="ECO:0000313" key="7">
    <source>
        <dbReference type="EMBL" id="TWF82553.1"/>
    </source>
</evidence>
<feature type="transmembrane region" description="Helical" evidence="6">
    <location>
        <begin position="344"/>
        <end position="367"/>
    </location>
</feature>
<evidence type="ECO:0000256" key="5">
    <source>
        <dbReference type="ARBA" id="ARBA00023136"/>
    </source>
</evidence>
<keyword evidence="3 6" id="KW-0812">Transmembrane</keyword>
<keyword evidence="5 6" id="KW-0472">Membrane</keyword>
<keyword evidence="4 6" id="KW-1133">Transmembrane helix</keyword>
<keyword evidence="8" id="KW-1185">Reference proteome</keyword>
<dbReference type="PANTHER" id="PTHR30250">
    <property type="entry name" value="PST FAMILY PREDICTED COLANIC ACID TRANSPORTER"/>
    <property type="match status" value="1"/>
</dbReference>
<dbReference type="Proteomes" id="UP000317940">
    <property type="component" value="Unassembled WGS sequence"/>
</dbReference>
<evidence type="ECO:0000256" key="4">
    <source>
        <dbReference type="ARBA" id="ARBA00022989"/>
    </source>
</evidence>
<dbReference type="InterPro" id="IPR050833">
    <property type="entry name" value="Poly_Biosynth_Transport"/>
</dbReference>
<feature type="transmembrane region" description="Helical" evidence="6">
    <location>
        <begin position="238"/>
        <end position="259"/>
    </location>
</feature>
<comment type="subcellular location">
    <subcellularLocation>
        <location evidence="1">Cell membrane</location>
        <topology evidence="1">Multi-pass membrane protein</topology>
    </subcellularLocation>
</comment>
<dbReference type="PANTHER" id="PTHR30250:SF11">
    <property type="entry name" value="O-ANTIGEN TRANSPORTER-RELATED"/>
    <property type="match status" value="1"/>
</dbReference>
<evidence type="ECO:0000256" key="1">
    <source>
        <dbReference type="ARBA" id="ARBA00004651"/>
    </source>
</evidence>
<feature type="transmembrane region" description="Helical" evidence="6">
    <location>
        <begin position="27"/>
        <end position="48"/>
    </location>
</feature>
<dbReference type="Pfam" id="PF13440">
    <property type="entry name" value="Polysacc_synt_3"/>
    <property type="match status" value="1"/>
</dbReference>
<feature type="transmembrane region" description="Helical" evidence="6">
    <location>
        <begin position="188"/>
        <end position="209"/>
    </location>
</feature>
<name>A0A561T614_9ACTN</name>
<protein>
    <submittedName>
        <fullName evidence="7">O-antigen/teichoic acid export membrane protein</fullName>
    </submittedName>
</protein>
<evidence type="ECO:0000256" key="6">
    <source>
        <dbReference type="SAM" id="Phobius"/>
    </source>
</evidence>
<proteinExistence type="predicted"/>
<feature type="transmembrane region" description="Helical" evidence="6">
    <location>
        <begin position="132"/>
        <end position="150"/>
    </location>
</feature>
<dbReference type="EMBL" id="VIWT01000004">
    <property type="protein sequence ID" value="TWF82553.1"/>
    <property type="molecule type" value="Genomic_DNA"/>
</dbReference>
<dbReference type="RefSeq" id="WP_145909855.1">
    <property type="nucleotide sequence ID" value="NZ_BAAAMZ010000002.1"/>
</dbReference>
<feature type="transmembrane region" description="Helical" evidence="6">
    <location>
        <begin position="309"/>
        <end position="332"/>
    </location>
</feature>
<gene>
    <name evidence="7" type="ORF">FHX73_1435</name>
</gene>
<organism evidence="7 8">
    <name type="scientific">Kitasatospora viridis</name>
    <dbReference type="NCBI Taxonomy" id="281105"/>
    <lineage>
        <taxon>Bacteria</taxon>
        <taxon>Bacillati</taxon>
        <taxon>Actinomycetota</taxon>
        <taxon>Actinomycetes</taxon>
        <taxon>Kitasatosporales</taxon>
        <taxon>Streptomycetaceae</taxon>
        <taxon>Kitasatospora</taxon>
    </lineage>
</organism>
<feature type="transmembrane region" description="Helical" evidence="6">
    <location>
        <begin position="374"/>
        <end position="392"/>
    </location>
</feature>
<dbReference type="GO" id="GO:0005886">
    <property type="term" value="C:plasma membrane"/>
    <property type="evidence" value="ECO:0007669"/>
    <property type="project" value="UniProtKB-SubCell"/>
</dbReference>